<dbReference type="RefSeq" id="WP_204697309.1">
    <property type="nucleotide sequence ID" value="NZ_JAFBEC010000005.1"/>
</dbReference>
<proteinExistence type="inferred from homology"/>
<dbReference type="InterPro" id="IPR000120">
    <property type="entry name" value="Amidase"/>
</dbReference>
<dbReference type="InterPro" id="IPR036928">
    <property type="entry name" value="AS_sf"/>
</dbReference>
<evidence type="ECO:0000256" key="1">
    <source>
        <dbReference type="ARBA" id="ARBA00009199"/>
    </source>
</evidence>
<evidence type="ECO:0000313" key="4">
    <source>
        <dbReference type="Proteomes" id="UP000741863"/>
    </source>
</evidence>
<evidence type="ECO:0000259" key="2">
    <source>
        <dbReference type="Pfam" id="PF01425"/>
    </source>
</evidence>
<organism evidence="3 4">
    <name type="scientific">Geomicrobium sediminis</name>
    <dbReference type="NCBI Taxonomy" id="1347788"/>
    <lineage>
        <taxon>Bacteria</taxon>
        <taxon>Bacillati</taxon>
        <taxon>Bacillota</taxon>
        <taxon>Bacilli</taxon>
        <taxon>Bacillales</taxon>
        <taxon>Geomicrobium</taxon>
    </lineage>
</organism>
<feature type="domain" description="Amidase" evidence="2">
    <location>
        <begin position="33"/>
        <end position="464"/>
    </location>
</feature>
<sequence length="491" mass="53607">MNKAMSWTELERYDAVGLAELIEKGDVTANEVAKQSHEAIRALDDHVSSVVEVFDDVVENPSKDGTNLEGSFKGVPYLMKDLGPTLAGRLQEMGSKLMQGNRAEADSFLTSKIRSAGLNIIGRTTTPEYGLCSSAENPELYVTRNPWNQDYTSCGSSAGSSVAVAAGMVPLAHASDGGGSIRIPAGVNGIIGMKSSRGVLSVSPNGSDLMGVVSTQGCVSRTIRDSAMFYDECRGGAPGEFMPYWSPEQSYSSLIAHDPKPLRIAVSHEWGDYKADPHIVSELTRTAEFLESLGHHVEWQTPKVDFYKAYQAQTDCYIMNFSQVIAGLMEQKGLKEPPSDLIEPMCIRVWEEGIDATYSKRAAMQAQFNDVSRQVGMFLEEWDIILTPTMAKPTPAISTKEYMTTSEEPNVYDWFQNLWSIFSFTPIANVTGIPGISLPMATLENGLPLGMHFLTRQANDGLLLQLGAQIERALDGAWNGGNKPEVHVSKL</sequence>
<evidence type="ECO:0000313" key="3">
    <source>
        <dbReference type="EMBL" id="MBM7632862.1"/>
    </source>
</evidence>
<dbReference type="Pfam" id="PF01425">
    <property type="entry name" value="Amidase"/>
    <property type="match status" value="1"/>
</dbReference>
<dbReference type="EMBL" id="JAFBEC010000005">
    <property type="protein sequence ID" value="MBM7632862.1"/>
    <property type="molecule type" value="Genomic_DNA"/>
</dbReference>
<dbReference type="Gene3D" id="3.90.1300.10">
    <property type="entry name" value="Amidase signature (AS) domain"/>
    <property type="match status" value="1"/>
</dbReference>
<dbReference type="SUPFAM" id="SSF75304">
    <property type="entry name" value="Amidase signature (AS) enzymes"/>
    <property type="match status" value="1"/>
</dbReference>
<dbReference type="Proteomes" id="UP000741863">
    <property type="component" value="Unassembled WGS sequence"/>
</dbReference>
<keyword evidence="4" id="KW-1185">Reference proteome</keyword>
<comment type="caution">
    <text evidence="3">The sequence shown here is derived from an EMBL/GenBank/DDBJ whole genome shotgun (WGS) entry which is preliminary data.</text>
</comment>
<gene>
    <name evidence="3" type="ORF">JOD17_001956</name>
</gene>
<accession>A0ABS2PC48</accession>
<reference evidence="3 4" key="1">
    <citation type="submission" date="2021-01" db="EMBL/GenBank/DDBJ databases">
        <title>Genomic Encyclopedia of Type Strains, Phase IV (KMG-IV): sequencing the most valuable type-strain genomes for metagenomic binning, comparative biology and taxonomic classification.</title>
        <authorList>
            <person name="Goeker M."/>
        </authorList>
    </citation>
    <scope>NUCLEOTIDE SEQUENCE [LARGE SCALE GENOMIC DNA]</scope>
    <source>
        <strain evidence="3 4">DSM 25540</strain>
    </source>
</reference>
<protein>
    <submittedName>
        <fullName evidence="3">Asp-tRNA(Asn)/Glu-tRNA(Gln) amidotransferase A subunit family amidase</fullName>
    </submittedName>
</protein>
<name>A0ABS2PC48_9BACL</name>
<dbReference type="PANTHER" id="PTHR11895:SF7">
    <property type="entry name" value="GLUTAMYL-TRNA(GLN) AMIDOTRANSFERASE SUBUNIT A, MITOCHONDRIAL"/>
    <property type="match status" value="1"/>
</dbReference>
<dbReference type="PANTHER" id="PTHR11895">
    <property type="entry name" value="TRANSAMIDASE"/>
    <property type="match status" value="1"/>
</dbReference>
<dbReference type="InterPro" id="IPR023631">
    <property type="entry name" value="Amidase_dom"/>
</dbReference>
<comment type="similarity">
    <text evidence="1">Belongs to the amidase family.</text>
</comment>